<feature type="transmembrane region" description="Helical" evidence="2">
    <location>
        <begin position="54"/>
        <end position="74"/>
    </location>
</feature>
<protein>
    <submittedName>
        <fullName evidence="3">Uncharacterized protein</fullName>
    </submittedName>
</protein>
<feature type="transmembrane region" description="Helical" evidence="2">
    <location>
        <begin position="80"/>
        <end position="99"/>
    </location>
</feature>
<feature type="region of interest" description="Disordered" evidence="1">
    <location>
        <begin position="138"/>
        <end position="179"/>
    </location>
</feature>
<evidence type="ECO:0000256" key="2">
    <source>
        <dbReference type="SAM" id="Phobius"/>
    </source>
</evidence>
<feature type="transmembrane region" description="Helical" evidence="2">
    <location>
        <begin position="6"/>
        <end position="25"/>
    </location>
</feature>
<feature type="transmembrane region" description="Helical" evidence="2">
    <location>
        <begin position="221"/>
        <end position="243"/>
    </location>
</feature>
<name>A0A0C3BL26_SERVB</name>
<organism evidence="3 4">
    <name type="scientific">Serendipita vermifera MAFF 305830</name>
    <dbReference type="NCBI Taxonomy" id="933852"/>
    <lineage>
        <taxon>Eukaryota</taxon>
        <taxon>Fungi</taxon>
        <taxon>Dikarya</taxon>
        <taxon>Basidiomycota</taxon>
        <taxon>Agaricomycotina</taxon>
        <taxon>Agaricomycetes</taxon>
        <taxon>Sebacinales</taxon>
        <taxon>Serendipitaceae</taxon>
        <taxon>Serendipita</taxon>
    </lineage>
</organism>
<proteinExistence type="predicted"/>
<feature type="transmembrane region" description="Helical" evidence="2">
    <location>
        <begin position="189"/>
        <end position="209"/>
    </location>
</feature>
<feature type="compositionally biased region" description="Polar residues" evidence="1">
    <location>
        <begin position="158"/>
        <end position="176"/>
    </location>
</feature>
<dbReference type="AlphaFoldDB" id="A0A0C3BL26"/>
<reference evidence="3 4" key="1">
    <citation type="submission" date="2014-04" db="EMBL/GenBank/DDBJ databases">
        <authorList>
            <consortium name="DOE Joint Genome Institute"/>
            <person name="Kuo A."/>
            <person name="Zuccaro A."/>
            <person name="Kohler A."/>
            <person name="Nagy L.G."/>
            <person name="Floudas D."/>
            <person name="Copeland A."/>
            <person name="Barry K.W."/>
            <person name="Cichocki N."/>
            <person name="Veneault-Fourrey C."/>
            <person name="LaButti K."/>
            <person name="Lindquist E.A."/>
            <person name="Lipzen A."/>
            <person name="Lundell T."/>
            <person name="Morin E."/>
            <person name="Murat C."/>
            <person name="Sun H."/>
            <person name="Tunlid A."/>
            <person name="Henrissat B."/>
            <person name="Grigoriev I.V."/>
            <person name="Hibbett D.S."/>
            <person name="Martin F."/>
            <person name="Nordberg H.P."/>
            <person name="Cantor M.N."/>
            <person name="Hua S.X."/>
        </authorList>
    </citation>
    <scope>NUCLEOTIDE SEQUENCE [LARGE SCALE GENOMIC DNA]</scope>
    <source>
        <strain evidence="3 4">MAFF 305830</strain>
    </source>
</reference>
<keyword evidence="2" id="KW-0472">Membrane</keyword>
<evidence type="ECO:0000313" key="3">
    <source>
        <dbReference type="EMBL" id="KIM32769.1"/>
    </source>
</evidence>
<keyword evidence="2" id="KW-1133">Transmembrane helix</keyword>
<evidence type="ECO:0000313" key="4">
    <source>
        <dbReference type="Proteomes" id="UP000054097"/>
    </source>
</evidence>
<dbReference type="HOGENOM" id="CLU_1066219_0_0_1"/>
<reference evidence="4" key="2">
    <citation type="submission" date="2015-01" db="EMBL/GenBank/DDBJ databases">
        <title>Evolutionary Origins and Diversification of the Mycorrhizal Mutualists.</title>
        <authorList>
            <consortium name="DOE Joint Genome Institute"/>
            <consortium name="Mycorrhizal Genomics Consortium"/>
            <person name="Kohler A."/>
            <person name="Kuo A."/>
            <person name="Nagy L.G."/>
            <person name="Floudas D."/>
            <person name="Copeland A."/>
            <person name="Barry K.W."/>
            <person name="Cichocki N."/>
            <person name="Veneault-Fourrey C."/>
            <person name="LaButti K."/>
            <person name="Lindquist E.A."/>
            <person name="Lipzen A."/>
            <person name="Lundell T."/>
            <person name="Morin E."/>
            <person name="Murat C."/>
            <person name="Riley R."/>
            <person name="Ohm R."/>
            <person name="Sun H."/>
            <person name="Tunlid A."/>
            <person name="Henrissat B."/>
            <person name="Grigoriev I.V."/>
            <person name="Hibbett D.S."/>
            <person name="Martin F."/>
        </authorList>
    </citation>
    <scope>NUCLEOTIDE SEQUENCE [LARGE SCALE GENOMIC DNA]</scope>
    <source>
        <strain evidence="4">MAFF 305830</strain>
    </source>
</reference>
<feature type="compositionally biased region" description="Basic and acidic residues" evidence="1">
    <location>
        <begin position="144"/>
        <end position="157"/>
    </location>
</feature>
<sequence length="261" mass="28853">MPCLAWAPAADGLTLTLPGFAPFFFSLNNPKTKIMLEKVTPKPFAPLPRNIDRLLVCSAVLSTTAFILSMTHSFGYDSLWTVPAGWLLTIVHHATIFVLSRRRRGPPPLPPLDETSPIKNKSRVSVYHPASKVSSETAFSAVSESEHPEQHQQDTHHNATSSVTSLSGGAHNTTEYSDSRYPPFTRTTANCVATCVLAVIWTVGAVLPIRNHVVDMSTVAYFFRNFFPLPEAGVMWALFVLFVRARSASMKEGQFMRMDNC</sequence>
<gene>
    <name evidence="3" type="ORF">M408DRAFT_326510</name>
</gene>
<accession>A0A0C3BL26</accession>
<dbReference type="EMBL" id="KN824279">
    <property type="protein sequence ID" value="KIM32769.1"/>
    <property type="molecule type" value="Genomic_DNA"/>
</dbReference>
<evidence type="ECO:0000256" key="1">
    <source>
        <dbReference type="SAM" id="MobiDB-lite"/>
    </source>
</evidence>
<dbReference type="Proteomes" id="UP000054097">
    <property type="component" value="Unassembled WGS sequence"/>
</dbReference>
<keyword evidence="2" id="KW-0812">Transmembrane</keyword>
<keyword evidence="4" id="KW-1185">Reference proteome</keyword>